<dbReference type="PANTHER" id="PTHR34039:SF1">
    <property type="entry name" value="UPF0102 PROTEIN YRAN"/>
    <property type="match status" value="1"/>
</dbReference>
<protein>
    <recommendedName>
        <fullName evidence="2">UPF0102 protein Ga0609869_001629</fullName>
    </recommendedName>
</protein>
<sequence length="117" mass="12622">MSGTVAYHSGLAAEECVARQYQRQGGTIAARRWRGRGGEIDLVVEHRGVLIFVEVKKAKSFDRAAERVTPRQIERIVAAAGEYLAGAPLGLSSESRFDVALVDGQGQVEILPNAFPA</sequence>
<evidence type="ECO:0000313" key="3">
    <source>
        <dbReference type="EMBL" id="MEX5728276.1"/>
    </source>
</evidence>
<accession>A0ABV3XSG1</accession>
<dbReference type="Proteomes" id="UP001560019">
    <property type="component" value="Unassembled WGS sequence"/>
</dbReference>
<gene>
    <name evidence="3" type="ORF">Ga0609869_001629</name>
</gene>
<dbReference type="SUPFAM" id="SSF52980">
    <property type="entry name" value="Restriction endonuclease-like"/>
    <property type="match status" value="1"/>
</dbReference>
<dbReference type="PANTHER" id="PTHR34039">
    <property type="entry name" value="UPF0102 PROTEIN YRAN"/>
    <property type="match status" value="1"/>
</dbReference>
<comment type="caution">
    <text evidence="3">The sequence shown here is derived from an EMBL/GenBank/DDBJ whole genome shotgun (WGS) entry which is preliminary data.</text>
</comment>
<dbReference type="HAMAP" id="MF_00048">
    <property type="entry name" value="UPF0102"/>
    <property type="match status" value="1"/>
</dbReference>
<keyword evidence="3" id="KW-0255">Endonuclease</keyword>
<dbReference type="RefSeq" id="WP_125408617.1">
    <property type="nucleotide sequence ID" value="NZ_JBEHHI010000001.1"/>
</dbReference>
<dbReference type="GO" id="GO:0004519">
    <property type="term" value="F:endonuclease activity"/>
    <property type="evidence" value="ECO:0007669"/>
    <property type="project" value="UniProtKB-KW"/>
</dbReference>
<comment type="similarity">
    <text evidence="1 2">Belongs to the UPF0102 family.</text>
</comment>
<dbReference type="Gene3D" id="3.40.1350.10">
    <property type="match status" value="1"/>
</dbReference>
<evidence type="ECO:0000256" key="1">
    <source>
        <dbReference type="ARBA" id="ARBA00006738"/>
    </source>
</evidence>
<keyword evidence="3" id="KW-0540">Nuclease</keyword>
<name>A0ABV3XSG1_9RHOB</name>
<dbReference type="InterPro" id="IPR003509">
    <property type="entry name" value="UPF0102_YraN-like"/>
</dbReference>
<organism evidence="3 4">
    <name type="scientific">Rhodovulum iodosum</name>
    <dbReference type="NCBI Taxonomy" id="68291"/>
    <lineage>
        <taxon>Bacteria</taxon>
        <taxon>Pseudomonadati</taxon>
        <taxon>Pseudomonadota</taxon>
        <taxon>Alphaproteobacteria</taxon>
        <taxon>Rhodobacterales</taxon>
        <taxon>Paracoccaceae</taxon>
        <taxon>Rhodovulum</taxon>
    </lineage>
</organism>
<dbReference type="InterPro" id="IPR011335">
    <property type="entry name" value="Restrct_endonuc-II-like"/>
</dbReference>
<evidence type="ECO:0000256" key="2">
    <source>
        <dbReference type="HAMAP-Rule" id="MF_00048"/>
    </source>
</evidence>
<dbReference type="InterPro" id="IPR011856">
    <property type="entry name" value="tRNA_endonuc-like_dom_sf"/>
</dbReference>
<keyword evidence="4" id="KW-1185">Reference proteome</keyword>
<dbReference type="Pfam" id="PF02021">
    <property type="entry name" value="UPF0102"/>
    <property type="match status" value="1"/>
</dbReference>
<dbReference type="EMBL" id="JBEHHI010000001">
    <property type="protein sequence ID" value="MEX5728276.1"/>
    <property type="molecule type" value="Genomic_DNA"/>
</dbReference>
<keyword evidence="3" id="KW-0378">Hydrolase</keyword>
<reference evidence="3 4" key="1">
    <citation type="submission" date="2024-06" db="EMBL/GenBank/DDBJ databases">
        <title>Genome of Rhodovulum iodosum, a marine photoferrotroph.</title>
        <authorList>
            <person name="Bianchini G."/>
            <person name="Nikeleit V."/>
            <person name="Kappler A."/>
            <person name="Bryce C."/>
            <person name="Sanchez-Baracaldo P."/>
        </authorList>
    </citation>
    <scope>NUCLEOTIDE SEQUENCE [LARGE SCALE GENOMIC DNA]</scope>
    <source>
        <strain evidence="3 4">UT/N1</strain>
    </source>
</reference>
<proteinExistence type="inferred from homology"/>
<evidence type="ECO:0000313" key="4">
    <source>
        <dbReference type="Proteomes" id="UP001560019"/>
    </source>
</evidence>